<dbReference type="NCBIfam" id="NF004790">
    <property type="entry name" value="PRK06136.1"/>
    <property type="match status" value="1"/>
</dbReference>
<evidence type="ECO:0000256" key="14">
    <source>
        <dbReference type="ARBA" id="ARBA00060548"/>
    </source>
</evidence>
<evidence type="ECO:0000256" key="4">
    <source>
        <dbReference type="ARBA" id="ARBA00022603"/>
    </source>
</evidence>
<evidence type="ECO:0000256" key="9">
    <source>
        <dbReference type="ARBA" id="ARBA00023239"/>
    </source>
</evidence>
<name>A0P5W0_9PROT</name>
<dbReference type="PROSITE" id="PS00840">
    <property type="entry name" value="SUMT_2"/>
    <property type="match status" value="1"/>
</dbReference>
<keyword evidence="7" id="KW-0560">Oxidoreductase</keyword>
<reference evidence="20 21" key="1">
    <citation type="submission" date="2006-11" db="EMBL/GenBank/DDBJ databases">
        <authorList>
            <person name="Giovannoni S."/>
            <person name="Vergin K."/>
            <person name="Ferriera S."/>
            <person name="Johnson J."/>
            <person name="Kravitz S."/>
            <person name="Beeson K."/>
            <person name="Sutton G."/>
            <person name="Rogers Y.-H."/>
            <person name="Friedman R."/>
            <person name="Frazier M."/>
            <person name="Venter J.C."/>
        </authorList>
    </citation>
    <scope>NUCLEOTIDE SEQUENCE [LARGE SCALE GENOMIC DNA]</scope>
    <source>
        <strain evidence="20 21">HTCC2181</strain>
    </source>
</reference>
<evidence type="ECO:0000256" key="12">
    <source>
        <dbReference type="ARBA" id="ARBA00025705"/>
    </source>
</evidence>
<dbReference type="GO" id="GO:0032259">
    <property type="term" value="P:methylation"/>
    <property type="evidence" value="ECO:0007669"/>
    <property type="project" value="UniProtKB-KW"/>
</dbReference>
<dbReference type="InterPro" id="IPR035996">
    <property type="entry name" value="4pyrrol_Methylase_sf"/>
</dbReference>
<keyword evidence="5 16" id="KW-0808">Transferase</keyword>
<keyword evidence="4 16" id="KW-0489">Methyltransferase</keyword>
<comment type="catalytic activity">
    <reaction evidence="13">
        <text>precorrin-2 + NAD(+) = sirohydrochlorin + NADH + 2 H(+)</text>
        <dbReference type="Rhea" id="RHEA:15613"/>
        <dbReference type="ChEBI" id="CHEBI:15378"/>
        <dbReference type="ChEBI" id="CHEBI:57540"/>
        <dbReference type="ChEBI" id="CHEBI:57945"/>
        <dbReference type="ChEBI" id="CHEBI:58351"/>
        <dbReference type="ChEBI" id="CHEBI:58827"/>
        <dbReference type="EC" id="1.3.1.76"/>
    </reaction>
</comment>
<dbReference type="GO" id="GO:0009236">
    <property type="term" value="P:cobalamin biosynthetic process"/>
    <property type="evidence" value="ECO:0007669"/>
    <property type="project" value="UniProtKB-KW"/>
</dbReference>
<evidence type="ECO:0000256" key="2">
    <source>
        <dbReference type="ARBA" id="ARBA00005879"/>
    </source>
</evidence>
<evidence type="ECO:0000256" key="5">
    <source>
        <dbReference type="ARBA" id="ARBA00022679"/>
    </source>
</evidence>
<dbReference type="NCBIfam" id="TIGR01469">
    <property type="entry name" value="cobA_cysG_Cterm"/>
    <property type="match status" value="1"/>
</dbReference>
<evidence type="ECO:0000256" key="16">
    <source>
        <dbReference type="RuleBase" id="RU003960"/>
    </source>
</evidence>
<dbReference type="UniPathway" id="UPA00262">
    <property type="reaction ID" value="UER00211"/>
</dbReference>
<keyword evidence="6" id="KW-0949">S-adenosyl-L-methionine</keyword>
<evidence type="ECO:0000313" key="20">
    <source>
        <dbReference type="EMBL" id="EAV46920.1"/>
    </source>
</evidence>
<dbReference type="Gene3D" id="3.40.1010.10">
    <property type="entry name" value="Cobalt-precorrin-4 Transmethylase, Domain 1"/>
    <property type="match status" value="1"/>
</dbReference>
<comment type="pathway">
    <text evidence="12">Porphyrin-containing compound metabolism; siroheme biosynthesis; precorrin-2 from uroporphyrinogen III: step 1/1.</text>
</comment>
<dbReference type="PANTHER" id="PTHR45790:SF1">
    <property type="entry name" value="SIROHEME SYNTHASE"/>
    <property type="match status" value="1"/>
</dbReference>
<dbReference type="InterPro" id="IPR006366">
    <property type="entry name" value="CobA/CysG_C"/>
</dbReference>
<dbReference type="GO" id="GO:0004851">
    <property type="term" value="F:uroporphyrin-III C-methyltransferase activity"/>
    <property type="evidence" value="ECO:0007669"/>
    <property type="project" value="InterPro"/>
</dbReference>
<dbReference type="FunFam" id="3.40.1010.10:FF:000001">
    <property type="entry name" value="Siroheme synthase"/>
    <property type="match status" value="1"/>
</dbReference>
<dbReference type="SUPFAM" id="SSF53790">
    <property type="entry name" value="Tetrapyrrole methylase"/>
    <property type="match status" value="1"/>
</dbReference>
<dbReference type="Gene3D" id="1.10.8.210">
    <property type="entry name" value="Sirohaem synthase, dimerisation domain"/>
    <property type="match status" value="1"/>
</dbReference>
<keyword evidence="11" id="KW-0511">Multifunctional enzyme</keyword>
<proteinExistence type="inferred from homology"/>
<organism evidence="20 21">
    <name type="scientific">Methylophilales bacterium HTCC2181</name>
    <dbReference type="NCBI Taxonomy" id="383631"/>
    <lineage>
        <taxon>Bacteria</taxon>
        <taxon>Pseudomonadati</taxon>
        <taxon>Pseudomonadota</taxon>
        <taxon>Betaproteobacteria</taxon>
        <taxon>Nitrosomonadales</taxon>
        <taxon>OM43 clade</taxon>
    </lineage>
</organism>
<dbReference type="InterPro" id="IPR000878">
    <property type="entry name" value="4pyrrol_Mease"/>
</dbReference>
<dbReference type="Gene3D" id="3.40.50.720">
    <property type="entry name" value="NAD(P)-binding Rossmann-like Domain"/>
    <property type="match status" value="1"/>
</dbReference>
<dbReference type="SUPFAM" id="SSF75615">
    <property type="entry name" value="Siroheme synthase middle domains-like"/>
    <property type="match status" value="1"/>
</dbReference>
<feature type="active site" description="Proton acceptor" evidence="15">
    <location>
        <position position="248"/>
    </location>
</feature>
<dbReference type="InterPro" id="IPR012409">
    <property type="entry name" value="Sirohaem_synth"/>
</dbReference>
<dbReference type="PANTHER" id="PTHR45790">
    <property type="entry name" value="SIROHEME SYNTHASE-RELATED"/>
    <property type="match status" value="1"/>
</dbReference>
<dbReference type="PROSITE" id="PS00839">
    <property type="entry name" value="SUMT_1"/>
    <property type="match status" value="1"/>
</dbReference>
<dbReference type="InterPro" id="IPR028281">
    <property type="entry name" value="Sirohaem_synthase_central"/>
</dbReference>
<evidence type="ECO:0000256" key="11">
    <source>
        <dbReference type="ARBA" id="ARBA00023268"/>
    </source>
</evidence>
<dbReference type="SUPFAM" id="SSF51735">
    <property type="entry name" value="NAD(P)-binding Rossmann-fold domains"/>
    <property type="match status" value="1"/>
</dbReference>
<keyword evidence="21" id="KW-1185">Reference proteome</keyword>
<dbReference type="CDD" id="cd11642">
    <property type="entry name" value="SUMT"/>
    <property type="match status" value="1"/>
</dbReference>
<sequence length="458" mass="51090">MENFPIFINIEQKHVTIFGGGDIALRKAILLIKARPILMVIAKEFSDEFMNFIIKNNVIFIQKSYEPSDISSQTLIIAATDDKKVNKSISKISQINRIPVNVVDQPDLCSFTMGSIVERDALVISISSGGKAPVLARMIRESLEITLPSYYSKLVNFAGSMRSLVQKKIKQIEKRREFWEYFFEDTLIQKIANSKKAFIPEDIDELVSRRLKKHDGEVYLVGAGPGDKDLLTLRALQLMQKCDVCIYDNLVSSDVLELVRRDADMIYAGKKRDQHTLEQSTINGLLIELALSGKRVLRLKGGDPFIFGRGGEEIEGLMEQGISFQVVPGISAANGVSSYSGIPLTHRDHAQSCLFLTGHFKDGVIDFDWPKLIVEKQTLVIYMGLLSLKEVKTNLIKYGMNKGMPVAVIQSGTTHNQKVVIGELRNISSKVNQARLKSPALIIIGSVVSLRKGLSWFG</sequence>
<dbReference type="Proteomes" id="UP000054262">
    <property type="component" value="Unassembled WGS sequence"/>
</dbReference>
<protein>
    <submittedName>
        <fullName evidence="20">CysG_2 Uroporphyrinogen-III methylase</fullName>
    </submittedName>
</protein>
<keyword evidence="9" id="KW-0456">Lyase</keyword>
<evidence type="ECO:0000256" key="15">
    <source>
        <dbReference type="PIRSR" id="PIRSR036426-1"/>
    </source>
</evidence>
<dbReference type="InterPro" id="IPR014776">
    <property type="entry name" value="4pyrrole_Mease_sub2"/>
</dbReference>
<dbReference type="Pfam" id="PF14824">
    <property type="entry name" value="Sirohm_synth_M"/>
    <property type="match status" value="1"/>
</dbReference>
<dbReference type="NCBIfam" id="NF007922">
    <property type="entry name" value="PRK10637.1"/>
    <property type="match status" value="1"/>
</dbReference>
<dbReference type="GO" id="GO:0019354">
    <property type="term" value="P:siroheme biosynthetic process"/>
    <property type="evidence" value="ECO:0007669"/>
    <property type="project" value="UniProtKB-UniPathway"/>
</dbReference>
<evidence type="ECO:0000259" key="19">
    <source>
        <dbReference type="Pfam" id="PF14824"/>
    </source>
</evidence>
<evidence type="ECO:0000256" key="6">
    <source>
        <dbReference type="ARBA" id="ARBA00022691"/>
    </source>
</evidence>
<dbReference type="InterPro" id="IPR003043">
    <property type="entry name" value="Uropor_MeTrfase_CS"/>
</dbReference>
<dbReference type="Pfam" id="PF13241">
    <property type="entry name" value="NAD_binding_7"/>
    <property type="match status" value="1"/>
</dbReference>
<evidence type="ECO:0000259" key="18">
    <source>
        <dbReference type="Pfam" id="PF10414"/>
    </source>
</evidence>
<evidence type="ECO:0000259" key="17">
    <source>
        <dbReference type="Pfam" id="PF00590"/>
    </source>
</evidence>
<dbReference type="Pfam" id="PF10414">
    <property type="entry name" value="CysG_dimeriser"/>
    <property type="match status" value="1"/>
</dbReference>
<feature type="domain" description="Tetrapyrrole methylase" evidence="17">
    <location>
        <begin position="218"/>
        <end position="427"/>
    </location>
</feature>
<dbReference type="Pfam" id="PF00590">
    <property type="entry name" value="TP_methylase"/>
    <property type="match status" value="1"/>
</dbReference>
<feature type="domain" description="Sirohaem synthase dimerisation" evidence="18">
    <location>
        <begin position="151"/>
        <end position="196"/>
    </location>
</feature>
<dbReference type="Gene3D" id="3.30.950.10">
    <property type="entry name" value="Methyltransferase, Cobalt-precorrin-4 Transmethylase, Domain 2"/>
    <property type="match status" value="1"/>
</dbReference>
<keyword evidence="10" id="KW-0627">Porphyrin biosynthesis</keyword>
<dbReference type="GO" id="GO:0043115">
    <property type="term" value="F:precorrin-2 dehydrogenase activity"/>
    <property type="evidence" value="ECO:0007669"/>
    <property type="project" value="UniProtKB-EC"/>
</dbReference>
<dbReference type="OrthoDB" id="9815856at2"/>
<dbReference type="InterPro" id="IPR014777">
    <property type="entry name" value="4pyrrole_Mease_sub1"/>
</dbReference>
<feature type="active site" description="Proton donor" evidence="15">
    <location>
        <position position="270"/>
    </location>
</feature>
<dbReference type="EMBL" id="AAUX01000001">
    <property type="protein sequence ID" value="EAV46920.1"/>
    <property type="molecule type" value="Genomic_DNA"/>
</dbReference>
<dbReference type="AlphaFoldDB" id="A0P5W0"/>
<comment type="pathway">
    <text evidence="1">Porphyrin-containing compound metabolism; siroheme biosynthesis; sirohydrochlorin from precorrin-2: step 1/1.</text>
</comment>
<keyword evidence="3" id="KW-0169">Cobalamin biosynthesis</keyword>
<dbReference type="InterPro" id="IPR050161">
    <property type="entry name" value="Siro_Cobalamin_biosynth"/>
</dbReference>
<evidence type="ECO:0000256" key="7">
    <source>
        <dbReference type="ARBA" id="ARBA00023002"/>
    </source>
</evidence>
<comment type="caution">
    <text evidence="20">The sequence shown here is derived from an EMBL/GenBank/DDBJ whole genome shotgun (WGS) entry which is preliminary data.</text>
</comment>
<dbReference type="NCBIfam" id="TIGR01470">
    <property type="entry name" value="cysG_Nterm"/>
    <property type="match status" value="1"/>
</dbReference>
<evidence type="ECO:0000256" key="1">
    <source>
        <dbReference type="ARBA" id="ARBA00005010"/>
    </source>
</evidence>
<dbReference type="InterPro" id="IPR037115">
    <property type="entry name" value="Sirohaem_synt_dimer_dom_sf"/>
</dbReference>
<feature type="domain" description="Siroheme synthase central" evidence="19">
    <location>
        <begin position="122"/>
        <end position="144"/>
    </location>
</feature>
<evidence type="ECO:0000256" key="8">
    <source>
        <dbReference type="ARBA" id="ARBA00023027"/>
    </source>
</evidence>
<dbReference type="FunFam" id="3.30.950.10:FF:000001">
    <property type="entry name" value="Siroheme synthase"/>
    <property type="match status" value="1"/>
</dbReference>
<evidence type="ECO:0000256" key="3">
    <source>
        <dbReference type="ARBA" id="ARBA00022573"/>
    </source>
</evidence>
<dbReference type="PIRSF" id="PIRSF036426">
    <property type="entry name" value="Sirohaem_synth"/>
    <property type="match status" value="1"/>
</dbReference>
<dbReference type="InterPro" id="IPR036291">
    <property type="entry name" value="NAD(P)-bd_dom_sf"/>
</dbReference>
<evidence type="ECO:0000313" key="21">
    <source>
        <dbReference type="Proteomes" id="UP000054262"/>
    </source>
</evidence>
<comment type="pathway">
    <text evidence="14">Cofactor biosynthesis; adenosylcobalamin biosynthesis; precorrin-2 from uroporphyrinogen III: step 1/1.</text>
</comment>
<keyword evidence="8" id="KW-0520">NAD</keyword>
<accession>A0P5W0</accession>
<dbReference type="Gene3D" id="3.30.160.110">
    <property type="entry name" value="Siroheme synthase, domain 2"/>
    <property type="match status" value="1"/>
</dbReference>
<dbReference type="GO" id="GO:0051266">
    <property type="term" value="F:sirohydrochlorin ferrochelatase activity"/>
    <property type="evidence" value="ECO:0007669"/>
    <property type="project" value="InterPro"/>
</dbReference>
<dbReference type="InterPro" id="IPR006367">
    <property type="entry name" value="Sirohaem_synthase_N"/>
</dbReference>
<comment type="similarity">
    <text evidence="2 16">Belongs to the precorrin methyltransferase family.</text>
</comment>
<evidence type="ECO:0000256" key="13">
    <source>
        <dbReference type="ARBA" id="ARBA00047561"/>
    </source>
</evidence>
<dbReference type="InterPro" id="IPR019478">
    <property type="entry name" value="Sirohaem_synthase_dimer_dom"/>
</dbReference>
<gene>
    <name evidence="20" type="ORF">MB2181_02565</name>
</gene>
<evidence type="ECO:0000256" key="10">
    <source>
        <dbReference type="ARBA" id="ARBA00023244"/>
    </source>
</evidence>
<dbReference type="GO" id="GO:0051287">
    <property type="term" value="F:NAD binding"/>
    <property type="evidence" value="ECO:0007669"/>
    <property type="project" value="InterPro"/>
</dbReference>